<dbReference type="GO" id="GO:0016810">
    <property type="term" value="F:hydrolase activity, acting on carbon-nitrogen (but not peptide) bonds"/>
    <property type="evidence" value="ECO:0007669"/>
    <property type="project" value="InterPro"/>
</dbReference>
<dbReference type="PRINTS" id="PR00081">
    <property type="entry name" value="GDHRDH"/>
</dbReference>
<proteinExistence type="predicted"/>
<dbReference type="RefSeq" id="XP_033691364.1">
    <property type="nucleotide sequence ID" value="XM_033825435.1"/>
</dbReference>
<dbReference type="GO" id="GO:0005975">
    <property type="term" value="P:carbohydrate metabolic process"/>
    <property type="evidence" value="ECO:0007669"/>
    <property type="project" value="InterPro"/>
</dbReference>
<sequence length="624" mass="68585">MSFLQLEGLHVFVSGAAGGIGSAIVEEFLAQGCKVTAHDKRPNTRAPSASLHCITGDISDESSVSQSITDAVAHFGPVNILCANAGITDESNSYSIWDMPTELWDRTYAVNVRGTFLTIKHFLGSVQKHQQATGEELPNIAVVVTGSECGVFGQAGHSEYASGKAGLQYGLVKSVKNEIVRLNAKARINAVAPGWVNTLLIEGRLDDPKEMWREAQATVPLRKIAQPEDVARAAAFLASHRAAGHISGQCISVDGGMEGRIVWSEEEVRWTEKITAEAKSPSSTEMDALISGEEKAPSMGADPFRGVGQSISPPASSKPKIKVLVSVDFDAVSGWLGTGSHPDNNLADYSSGFFSAYVGVPRLLKLFRRLGIQENVTWFVPMHSAESFPKEFKAIVDSGCEIGLHGYCHEGAPQLTPTQERDVLTHCLDLCTKLTGRKPTGYRAPLYQLRETTIALLEEHAFLYDSSLSHHDSKPYYIPNLPPIAAPTYTPAASAQEWMKPLPQPNPPTSRSLVEIPGNWYAEDMTPLQFWPHTPNSQGYVDVRVVGRMWMDKFEWLRTEVEELGEKDIMVFPLVLHPDTSGMAHVIGMVERVMRWLKGWEGKGEVEFCTFESVAREWRERNPV</sequence>
<protein>
    <submittedName>
        <fullName evidence="2">NAD(P)-binding protein</fullName>
    </submittedName>
</protein>
<dbReference type="InterPro" id="IPR002509">
    <property type="entry name" value="NODB_dom"/>
</dbReference>
<dbReference type="Gene3D" id="3.20.20.370">
    <property type="entry name" value="Glycoside hydrolase/deacetylase"/>
    <property type="match status" value="1"/>
</dbReference>
<gene>
    <name evidence="2" type="ORF">BU26DRAFT_472565</name>
</gene>
<evidence type="ECO:0000313" key="2">
    <source>
        <dbReference type="EMBL" id="KAF2256360.1"/>
    </source>
</evidence>
<evidence type="ECO:0000313" key="3">
    <source>
        <dbReference type="Proteomes" id="UP000800094"/>
    </source>
</evidence>
<dbReference type="Pfam" id="PF13561">
    <property type="entry name" value="adh_short_C2"/>
    <property type="match status" value="1"/>
</dbReference>
<dbReference type="Pfam" id="PF01522">
    <property type="entry name" value="Polysacc_deac_1"/>
    <property type="match status" value="1"/>
</dbReference>
<dbReference type="Proteomes" id="UP000800094">
    <property type="component" value="Unassembled WGS sequence"/>
</dbReference>
<reference evidence="2" key="1">
    <citation type="journal article" date="2020" name="Stud. Mycol.">
        <title>101 Dothideomycetes genomes: a test case for predicting lifestyles and emergence of pathogens.</title>
        <authorList>
            <person name="Haridas S."/>
            <person name="Albert R."/>
            <person name="Binder M."/>
            <person name="Bloem J."/>
            <person name="Labutti K."/>
            <person name="Salamov A."/>
            <person name="Andreopoulos B."/>
            <person name="Baker S."/>
            <person name="Barry K."/>
            <person name="Bills G."/>
            <person name="Bluhm B."/>
            <person name="Cannon C."/>
            <person name="Castanera R."/>
            <person name="Culley D."/>
            <person name="Daum C."/>
            <person name="Ezra D."/>
            <person name="Gonzalez J."/>
            <person name="Henrissat B."/>
            <person name="Kuo A."/>
            <person name="Liang C."/>
            <person name="Lipzen A."/>
            <person name="Lutzoni F."/>
            <person name="Magnuson J."/>
            <person name="Mondo S."/>
            <person name="Nolan M."/>
            <person name="Ohm R."/>
            <person name="Pangilinan J."/>
            <person name="Park H.-J."/>
            <person name="Ramirez L."/>
            <person name="Alfaro M."/>
            <person name="Sun H."/>
            <person name="Tritt A."/>
            <person name="Yoshinaga Y."/>
            <person name="Zwiers L.-H."/>
            <person name="Turgeon B."/>
            <person name="Goodwin S."/>
            <person name="Spatafora J."/>
            <person name="Crous P."/>
            <person name="Grigoriev I."/>
        </authorList>
    </citation>
    <scope>NUCLEOTIDE SEQUENCE</scope>
    <source>
        <strain evidence="2">CBS 122368</strain>
    </source>
</reference>
<dbReference type="InterPro" id="IPR002347">
    <property type="entry name" value="SDR_fam"/>
</dbReference>
<dbReference type="InterPro" id="IPR011330">
    <property type="entry name" value="Glyco_hydro/deAcase_b/a-brl"/>
</dbReference>
<evidence type="ECO:0000259" key="1">
    <source>
        <dbReference type="Pfam" id="PF01522"/>
    </source>
</evidence>
<keyword evidence="3" id="KW-1185">Reference proteome</keyword>
<dbReference type="InterPro" id="IPR037950">
    <property type="entry name" value="PgdA-like"/>
</dbReference>
<name>A0A6A6J380_9PLEO</name>
<feature type="domain" description="NodB homology" evidence="1">
    <location>
        <begin position="360"/>
        <end position="460"/>
    </location>
</feature>
<dbReference type="GeneID" id="54578765"/>
<dbReference type="PANTHER" id="PTHR47561">
    <property type="entry name" value="POLYSACCHARIDE DEACETYLASE FAMILY PROTEIN (AFU_ORTHOLOGUE AFUA_6G05030)"/>
    <property type="match status" value="1"/>
</dbReference>
<dbReference type="CDD" id="cd05233">
    <property type="entry name" value="SDR_c"/>
    <property type="match status" value="1"/>
</dbReference>
<dbReference type="EMBL" id="ML987189">
    <property type="protein sequence ID" value="KAF2256360.1"/>
    <property type="molecule type" value="Genomic_DNA"/>
</dbReference>
<dbReference type="SUPFAM" id="SSF88713">
    <property type="entry name" value="Glycoside hydrolase/deacetylase"/>
    <property type="match status" value="1"/>
</dbReference>
<dbReference type="CDD" id="cd10938">
    <property type="entry name" value="CE4_HpPgdA_like"/>
    <property type="match status" value="1"/>
</dbReference>
<accession>A0A6A6J380</accession>
<dbReference type="OrthoDB" id="504708at2759"/>
<dbReference type="Gene3D" id="3.40.50.720">
    <property type="entry name" value="NAD(P)-binding Rossmann-like Domain"/>
    <property type="match status" value="1"/>
</dbReference>
<dbReference type="PANTHER" id="PTHR47561:SF2">
    <property type="entry name" value="HYPOTHETICAL POLYSACCHARIDE DEACETYLASE (EUROFUNG)"/>
    <property type="match status" value="1"/>
</dbReference>
<dbReference type="AlphaFoldDB" id="A0A6A6J380"/>
<dbReference type="SUPFAM" id="SSF51735">
    <property type="entry name" value="NAD(P)-binding Rossmann-fold domains"/>
    <property type="match status" value="1"/>
</dbReference>
<dbReference type="InterPro" id="IPR036291">
    <property type="entry name" value="NAD(P)-bd_dom_sf"/>
</dbReference>
<organism evidence="2 3">
    <name type="scientific">Trematosphaeria pertusa</name>
    <dbReference type="NCBI Taxonomy" id="390896"/>
    <lineage>
        <taxon>Eukaryota</taxon>
        <taxon>Fungi</taxon>
        <taxon>Dikarya</taxon>
        <taxon>Ascomycota</taxon>
        <taxon>Pezizomycotina</taxon>
        <taxon>Dothideomycetes</taxon>
        <taxon>Pleosporomycetidae</taxon>
        <taxon>Pleosporales</taxon>
        <taxon>Massarineae</taxon>
        <taxon>Trematosphaeriaceae</taxon>
        <taxon>Trematosphaeria</taxon>
    </lineage>
</organism>